<keyword evidence="4 7" id="KW-0812">Transmembrane</keyword>
<comment type="subcellular location">
    <subcellularLocation>
        <location evidence="1">Cell membrane</location>
        <topology evidence="1">Multi-pass membrane protein</topology>
    </subcellularLocation>
</comment>
<evidence type="ECO:0000256" key="7">
    <source>
        <dbReference type="SAM" id="Phobius"/>
    </source>
</evidence>
<sequence>MSHETVQRAPERPDDPVAEAPQRLSAHHSFMLLWAGQSLSMLGSSVSTVVIPLVAVVSLNASGFQVGLLGFLQTVPFLVLSLFIGVLVDRVRRRPLLIAADFGRAVAIGAIPLLALGGWLSMGALYVCVLVVGVLTVVFELTYFAYTPRLLPQSLLLAGNSRLELSNHVTGFVGPGLAGAAIAVVRIPYVLVLDAVSYLVSAVCLLMIKDAEPAPKPSNRATPRQVLTEIGQGLRALFGNRYLRPVMLNATAYNLAAQMILTLFVLYATRHLDIAPGWIGLIFAAGALGGVAGGAIINRAVKRYRFGPTFVASMAIVRVALPLVALVGGGPMPLLVGGFAAIWFVTLFGLVASNACVMTLRQVAVPDELRGRMNAGFRTFSFGAIPVGALLAGVLASVIGVRETIAVAAVLVPLSLLFVVFSPVPGMKEATDAAPRDRLETAPQAS</sequence>
<feature type="transmembrane region" description="Helical" evidence="7">
    <location>
        <begin position="405"/>
        <end position="424"/>
    </location>
</feature>
<keyword evidence="2" id="KW-0813">Transport</keyword>
<evidence type="ECO:0000256" key="1">
    <source>
        <dbReference type="ARBA" id="ARBA00004651"/>
    </source>
</evidence>
<keyword evidence="3" id="KW-1003">Cell membrane</keyword>
<evidence type="ECO:0000256" key="6">
    <source>
        <dbReference type="ARBA" id="ARBA00023136"/>
    </source>
</evidence>
<dbReference type="RefSeq" id="WP_173059736.1">
    <property type="nucleotide sequence ID" value="NZ_BAABGO010000026.1"/>
</dbReference>
<evidence type="ECO:0000256" key="5">
    <source>
        <dbReference type="ARBA" id="ARBA00022989"/>
    </source>
</evidence>
<reference evidence="8 9" key="2">
    <citation type="submission" date="2020-03" db="EMBL/GenBank/DDBJ databases">
        <authorList>
            <person name="Ichikawa N."/>
            <person name="Kimura A."/>
            <person name="Kitahashi Y."/>
            <person name="Uohara A."/>
        </authorList>
    </citation>
    <scope>NUCLEOTIDE SEQUENCE [LARGE SCALE GENOMIC DNA]</scope>
    <source>
        <strain evidence="8 9">NBRC 108639</strain>
    </source>
</reference>
<dbReference type="GO" id="GO:0005886">
    <property type="term" value="C:plasma membrane"/>
    <property type="evidence" value="ECO:0007669"/>
    <property type="project" value="UniProtKB-SubCell"/>
</dbReference>
<protein>
    <submittedName>
        <fullName evidence="8">MFS transporter</fullName>
    </submittedName>
</protein>
<keyword evidence="5 7" id="KW-1133">Transmembrane helix</keyword>
<proteinExistence type="predicted"/>
<dbReference type="InterPro" id="IPR010290">
    <property type="entry name" value="TM_effector"/>
</dbReference>
<evidence type="ECO:0000256" key="2">
    <source>
        <dbReference type="ARBA" id="ARBA00022448"/>
    </source>
</evidence>
<reference evidence="8 9" key="1">
    <citation type="submission" date="2020-03" db="EMBL/GenBank/DDBJ databases">
        <title>Whole genome shotgun sequence of Phytohabitans houttuyneae NBRC 108639.</title>
        <authorList>
            <person name="Komaki H."/>
            <person name="Tamura T."/>
        </authorList>
    </citation>
    <scope>NUCLEOTIDE SEQUENCE [LARGE SCALE GENOMIC DNA]</scope>
    <source>
        <strain evidence="8 9">NBRC 108639</strain>
    </source>
</reference>
<evidence type="ECO:0000313" key="8">
    <source>
        <dbReference type="EMBL" id="GFJ81073.1"/>
    </source>
</evidence>
<dbReference type="CDD" id="cd06173">
    <property type="entry name" value="MFS_MefA_like"/>
    <property type="match status" value="1"/>
</dbReference>
<comment type="caution">
    <text evidence="8">The sequence shown here is derived from an EMBL/GenBank/DDBJ whole genome shotgun (WGS) entry which is preliminary data.</text>
</comment>
<evidence type="ECO:0000256" key="3">
    <source>
        <dbReference type="ARBA" id="ARBA00022475"/>
    </source>
</evidence>
<dbReference type="AlphaFoldDB" id="A0A6V8K792"/>
<gene>
    <name evidence="8" type="ORF">Phou_052530</name>
</gene>
<dbReference type="PANTHER" id="PTHR23513">
    <property type="entry name" value="INTEGRAL MEMBRANE EFFLUX PROTEIN-RELATED"/>
    <property type="match status" value="1"/>
</dbReference>
<feature type="transmembrane region" description="Helical" evidence="7">
    <location>
        <begin position="334"/>
        <end position="360"/>
    </location>
</feature>
<name>A0A6V8K792_9ACTN</name>
<keyword evidence="9" id="KW-1185">Reference proteome</keyword>
<feature type="transmembrane region" description="Helical" evidence="7">
    <location>
        <begin position="309"/>
        <end position="328"/>
    </location>
</feature>
<feature type="transmembrane region" description="Helical" evidence="7">
    <location>
        <begin position="95"/>
        <end position="117"/>
    </location>
</feature>
<dbReference type="PANTHER" id="PTHR23513:SF6">
    <property type="entry name" value="MAJOR FACILITATOR SUPERFAMILY ASSOCIATED DOMAIN-CONTAINING PROTEIN"/>
    <property type="match status" value="1"/>
</dbReference>
<evidence type="ECO:0000313" key="9">
    <source>
        <dbReference type="Proteomes" id="UP000482800"/>
    </source>
</evidence>
<accession>A0A6V8K792</accession>
<organism evidence="8 9">
    <name type="scientific">Phytohabitans houttuyneae</name>
    <dbReference type="NCBI Taxonomy" id="1076126"/>
    <lineage>
        <taxon>Bacteria</taxon>
        <taxon>Bacillati</taxon>
        <taxon>Actinomycetota</taxon>
        <taxon>Actinomycetes</taxon>
        <taxon>Micromonosporales</taxon>
        <taxon>Micromonosporaceae</taxon>
    </lineage>
</organism>
<feature type="transmembrane region" description="Helical" evidence="7">
    <location>
        <begin position="380"/>
        <end position="399"/>
    </location>
</feature>
<feature type="transmembrane region" description="Helical" evidence="7">
    <location>
        <begin position="165"/>
        <end position="183"/>
    </location>
</feature>
<dbReference type="Pfam" id="PF05977">
    <property type="entry name" value="MFS_3"/>
    <property type="match status" value="1"/>
</dbReference>
<dbReference type="EMBL" id="BLPF01000002">
    <property type="protein sequence ID" value="GFJ81073.1"/>
    <property type="molecule type" value="Genomic_DNA"/>
</dbReference>
<evidence type="ECO:0000256" key="4">
    <source>
        <dbReference type="ARBA" id="ARBA00022692"/>
    </source>
</evidence>
<feature type="transmembrane region" description="Helical" evidence="7">
    <location>
        <begin position="68"/>
        <end position="88"/>
    </location>
</feature>
<dbReference type="InterPro" id="IPR036259">
    <property type="entry name" value="MFS_trans_sf"/>
</dbReference>
<feature type="transmembrane region" description="Helical" evidence="7">
    <location>
        <begin position="275"/>
        <end position="297"/>
    </location>
</feature>
<feature type="transmembrane region" description="Helical" evidence="7">
    <location>
        <begin position="251"/>
        <end position="269"/>
    </location>
</feature>
<dbReference type="SUPFAM" id="SSF103473">
    <property type="entry name" value="MFS general substrate transporter"/>
    <property type="match status" value="1"/>
</dbReference>
<dbReference type="Gene3D" id="1.20.1250.20">
    <property type="entry name" value="MFS general substrate transporter like domains"/>
    <property type="match status" value="1"/>
</dbReference>
<dbReference type="Proteomes" id="UP000482800">
    <property type="component" value="Unassembled WGS sequence"/>
</dbReference>
<keyword evidence="6 7" id="KW-0472">Membrane</keyword>
<feature type="transmembrane region" description="Helical" evidence="7">
    <location>
        <begin position="123"/>
        <end position="144"/>
    </location>
</feature>
<feature type="transmembrane region" description="Helical" evidence="7">
    <location>
        <begin position="32"/>
        <end position="56"/>
    </location>
</feature>